<evidence type="ECO:0008006" key="3">
    <source>
        <dbReference type="Google" id="ProtNLM"/>
    </source>
</evidence>
<evidence type="ECO:0000313" key="2">
    <source>
        <dbReference type="Proteomes" id="UP000095008"/>
    </source>
</evidence>
<accession>A0A1C2IXP8</accession>
<dbReference type="OrthoDB" id="1998418at2"/>
<sequence>MSDPRIALVAEGSTDFIVIEAALKAILQRPFVLNQLQPEPTRPEMGGGWCGVFKWCQEFRQRGAAHIESDPTLSNFDLVMVHLDADVADKSYADCGDAVVQAALALQPLPCAQPCPPPSDTVLALEAVLRSWLGISATGSKSLFCIPSKATEAWLAAATLPANHALLTGLDCNLHLETQLAQLPSGQRIRKSVRQYRKLAGVVTAQWTQVISHCSQAALFDQRVQSIAQAFLP</sequence>
<comment type="caution">
    <text evidence="1">The sequence shown here is derived from an EMBL/GenBank/DDBJ whole genome shotgun (WGS) entry which is preliminary data.</text>
</comment>
<proteinExistence type="predicted"/>
<dbReference type="GeneID" id="60697963"/>
<dbReference type="EMBL" id="LWRY01000253">
    <property type="protein sequence ID" value="OCX68713.1"/>
    <property type="molecule type" value="Genomic_DNA"/>
</dbReference>
<protein>
    <recommendedName>
        <fullName evidence="3">DUF4276 family protein</fullName>
    </recommendedName>
</protein>
<reference evidence="1" key="1">
    <citation type="journal article" date="2016" name="Int. J. Mol. Sci.">
        <title>Comparative genomics of the extreme acidophile Acidithiobacillus thiooxidans reveals intraspecific divergence and niche adaptation.</title>
        <authorList>
            <person name="Zhang X."/>
            <person name="Feng X."/>
            <person name="Tao J."/>
            <person name="Ma L."/>
            <person name="Xiao Y."/>
            <person name="Liang Y."/>
            <person name="Liu X."/>
            <person name="Yin H."/>
        </authorList>
    </citation>
    <scope>NUCLEOTIDE SEQUENCE [LARGE SCALE GENOMIC DNA]</scope>
    <source>
        <strain evidence="1">DXS-W</strain>
    </source>
</reference>
<organism evidence="1 2">
    <name type="scientific">Acidithiobacillus thiooxidans</name>
    <name type="common">Thiobacillus thiooxidans</name>
    <dbReference type="NCBI Taxonomy" id="930"/>
    <lineage>
        <taxon>Bacteria</taxon>
        <taxon>Pseudomonadati</taxon>
        <taxon>Pseudomonadota</taxon>
        <taxon>Acidithiobacillia</taxon>
        <taxon>Acidithiobacillales</taxon>
        <taxon>Acidithiobacillaceae</taxon>
        <taxon>Acidithiobacillus</taxon>
    </lineage>
</organism>
<dbReference type="Proteomes" id="UP000095008">
    <property type="component" value="Unassembled WGS sequence"/>
</dbReference>
<evidence type="ECO:0000313" key="1">
    <source>
        <dbReference type="EMBL" id="OCX68713.1"/>
    </source>
</evidence>
<name>A0A1C2IXP8_ACITH</name>
<keyword evidence="2" id="KW-1185">Reference proteome</keyword>
<dbReference type="RefSeq" id="WP_065974715.1">
    <property type="nucleotide sequence ID" value="NZ_LGYM01000032.1"/>
</dbReference>
<dbReference type="AlphaFoldDB" id="A0A1C2IXP8"/>
<gene>
    <name evidence="1" type="ORF">A6M23_17365</name>
</gene>